<keyword evidence="4" id="KW-0233">DNA recombination</keyword>
<evidence type="ECO:0000256" key="3">
    <source>
        <dbReference type="ARBA" id="ARBA00023125"/>
    </source>
</evidence>
<dbReference type="PROSITE" id="PS51898">
    <property type="entry name" value="TYR_RECOMBINASE"/>
    <property type="match status" value="1"/>
</dbReference>
<dbReference type="PANTHER" id="PTHR30349">
    <property type="entry name" value="PHAGE INTEGRASE-RELATED"/>
    <property type="match status" value="1"/>
</dbReference>
<dbReference type="AlphaFoldDB" id="A0A009PG93"/>
<name>A0A009PG93_ACIBA</name>
<dbReference type="EMBL" id="JEXD01000014">
    <property type="protein sequence ID" value="EXC07377.1"/>
    <property type="molecule type" value="Genomic_DNA"/>
</dbReference>
<reference evidence="6 7" key="1">
    <citation type="submission" date="2014-02" db="EMBL/GenBank/DDBJ databases">
        <title>Comparative genomics and transcriptomics to identify genetic mechanisms underlying the emergence of carbapenem resistant Acinetobacter baumannii (CRAb).</title>
        <authorList>
            <person name="Harris A.D."/>
            <person name="Johnson K.J."/>
            <person name="George J."/>
            <person name="Shefchek K."/>
            <person name="Daugherty S.C."/>
            <person name="Parankush S."/>
            <person name="Sadzewicz L."/>
            <person name="Tallon L."/>
            <person name="Sengamalay N."/>
            <person name="Hazen T.H."/>
            <person name="Rasko D.A."/>
        </authorList>
    </citation>
    <scope>NUCLEOTIDE SEQUENCE [LARGE SCALE GENOMIC DNA]</scope>
    <source>
        <strain evidence="6 7">625974</strain>
    </source>
</reference>
<dbReference type="Pfam" id="PF00589">
    <property type="entry name" value="Phage_integrase"/>
    <property type="match status" value="1"/>
</dbReference>
<evidence type="ECO:0000256" key="2">
    <source>
        <dbReference type="ARBA" id="ARBA00022908"/>
    </source>
</evidence>
<organism evidence="6 7">
    <name type="scientific">Acinetobacter baumannii 625974</name>
    <dbReference type="NCBI Taxonomy" id="1310607"/>
    <lineage>
        <taxon>Bacteria</taxon>
        <taxon>Pseudomonadati</taxon>
        <taxon>Pseudomonadota</taxon>
        <taxon>Gammaproteobacteria</taxon>
        <taxon>Moraxellales</taxon>
        <taxon>Moraxellaceae</taxon>
        <taxon>Acinetobacter</taxon>
        <taxon>Acinetobacter calcoaceticus/baumannii complex</taxon>
    </lineage>
</organism>
<gene>
    <name evidence="6" type="ORF">J506_2011</name>
</gene>
<dbReference type="InterPro" id="IPR011010">
    <property type="entry name" value="DNA_brk_join_enz"/>
</dbReference>
<sequence>MVGKTDNQAPCQSSELWSQDKNWDITPELSTNERKALADYARCLALGKKGYHTVQVRRELTRLIIPLKTALKWMNAARTPSDSVIHNILIEMHCLNKPYWLWTEDQWVGFFCPSEGEFHIKFGASGNCRQYAIALAWLLCDFGRLELIGRFFQYRLCLKVFGKEVTDKAIKRIQDSMKRWGYNLEHDRNLIRNALCMVMLCQRESDPEKLKIETFKRVIEIGPAYMRTTVASLSRILSDMNILPKGIDHRIDNRRRPNQEYRAITNVPEEWLMWCQKWNELTIRSPSSQISMWYRILQCGRWLAVTHPDMTSPANWSREIAIEYTAEVSKLVIGKWSDPRSMYKEKHGNLMKPSARAAVLQSVRIFFRDLQEWGLIPVNFNPDRVFQLPRSIRSKIGPDPRVVPDDIWSKLVWAGINLKPEDFKYGKQLYYRYPFNLAKTVCIFWLFSGLRLDEIIRMRVGCIHWVDGKEKNDHKICILHVPINKTSKAFNKPVDSIIGEYVEIWEKERGVQPQKHEEKTGEIVNYLFMYKGNRISRGYINNSIIPLLCRKAGVPLEDARGPITSHRARATIASQLFNSKESISIFELQQWLGHTSPQTTQHYLNITPTKLAGSLLKAGYFERNRRMISVLIDQDIVKAGTNVSGEAWRYYDLGHGLCSYDFFEQCPHRMACAKCSFYVPKESSKAQTIEAKSNLMRMLQEIPLTDTERAAVEDGVQAMDKLIKELKKVPTPDKS</sequence>
<accession>A0A009PG93</accession>
<protein>
    <submittedName>
        <fullName evidence="6">Phage integrase family protein</fullName>
    </submittedName>
</protein>
<dbReference type="InterPro" id="IPR002104">
    <property type="entry name" value="Integrase_catalytic"/>
</dbReference>
<keyword evidence="3" id="KW-0238">DNA-binding</keyword>
<dbReference type="InterPro" id="IPR050090">
    <property type="entry name" value="Tyrosine_recombinase_XerCD"/>
</dbReference>
<dbReference type="Proteomes" id="UP000021108">
    <property type="component" value="Unassembled WGS sequence"/>
</dbReference>
<keyword evidence="2" id="KW-0229">DNA integration</keyword>
<dbReference type="PANTHER" id="PTHR30349:SF41">
    <property type="entry name" value="INTEGRASE_RECOMBINASE PROTEIN MJ0367-RELATED"/>
    <property type="match status" value="1"/>
</dbReference>
<comment type="caution">
    <text evidence="6">The sequence shown here is derived from an EMBL/GenBank/DDBJ whole genome shotgun (WGS) entry which is preliminary data.</text>
</comment>
<dbReference type="RefSeq" id="WP_004739225.1">
    <property type="nucleotide sequence ID" value="NZ_JEXD01000014.1"/>
</dbReference>
<dbReference type="SUPFAM" id="SSF56349">
    <property type="entry name" value="DNA breaking-rejoining enzymes"/>
    <property type="match status" value="1"/>
</dbReference>
<evidence type="ECO:0000313" key="7">
    <source>
        <dbReference type="Proteomes" id="UP000021108"/>
    </source>
</evidence>
<feature type="domain" description="Tyr recombinase" evidence="5">
    <location>
        <begin position="416"/>
        <end position="616"/>
    </location>
</feature>
<evidence type="ECO:0000256" key="1">
    <source>
        <dbReference type="ARBA" id="ARBA00008857"/>
    </source>
</evidence>
<dbReference type="GO" id="GO:0015074">
    <property type="term" value="P:DNA integration"/>
    <property type="evidence" value="ECO:0007669"/>
    <property type="project" value="UniProtKB-KW"/>
</dbReference>
<dbReference type="InterPro" id="IPR013762">
    <property type="entry name" value="Integrase-like_cat_sf"/>
</dbReference>
<dbReference type="PATRIC" id="fig|1310607.3.peg.1950"/>
<evidence type="ECO:0000259" key="5">
    <source>
        <dbReference type="PROSITE" id="PS51898"/>
    </source>
</evidence>
<evidence type="ECO:0000256" key="4">
    <source>
        <dbReference type="ARBA" id="ARBA00023172"/>
    </source>
</evidence>
<comment type="similarity">
    <text evidence="1">Belongs to the 'phage' integrase family.</text>
</comment>
<proteinExistence type="inferred from homology"/>
<dbReference type="CDD" id="cd00397">
    <property type="entry name" value="DNA_BRE_C"/>
    <property type="match status" value="1"/>
</dbReference>
<dbReference type="Gene3D" id="1.10.443.10">
    <property type="entry name" value="Intergrase catalytic core"/>
    <property type="match status" value="1"/>
</dbReference>
<dbReference type="GO" id="GO:0003677">
    <property type="term" value="F:DNA binding"/>
    <property type="evidence" value="ECO:0007669"/>
    <property type="project" value="UniProtKB-KW"/>
</dbReference>
<evidence type="ECO:0000313" key="6">
    <source>
        <dbReference type="EMBL" id="EXC07377.1"/>
    </source>
</evidence>
<dbReference type="GO" id="GO:0006310">
    <property type="term" value="P:DNA recombination"/>
    <property type="evidence" value="ECO:0007669"/>
    <property type="project" value="UniProtKB-KW"/>
</dbReference>